<proteinExistence type="predicted"/>
<dbReference type="Proteomes" id="UP001385951">
    <property type="component" value="Unassembled WGS sequence"/>
</dbReference>
<name>A0AAW0GTM5_9APHY</name>
<dbReference type="AlphaFoldDB" id="A0AAW0GTM5"/>
<keyword evidence="2" id="KW-1185">Reference proteome</keyword>
<evidence type="ECO:0000313" key="1">
    <source>
        <dbReference type="EMBL" id="KAK7695357.1"/>
    </source>
</evidence>
<comment type="caution">
    <text evidence="1">The sequence shown here is derived from an EMBL/GenBank/DDBJ whole genome shotgun (WGS) entry which is preliminary data.</text>
</comment>
<protein>
    <submittedName>
        <fullName evidence="1">Uncharacterized protein</fullName>
    </submittedName>
</protein>
<organism evidence="1 2">
    <name type="scientific">Cerrena zonata</name>
    <dbReference type="NCBI Taxonomy" id="2478898"/>
    <lineage>
        <taxon>Eukaryota</taxon>
        <taxon>Fungi</taxon>
        <taxon>Dikarya</taxon>
        <taxon>Basidiomycota</taxon>
        <taxon>Agaricomycotina</taxon>
        <taxon>Agaricomycetes</taxon>
        <taxon>Polyporales</taxon>
        <taxon>Cerrenaceae</taxon>
        <taxon>Cerrena</taxon>
    </lineage>
</organism>
<evidence type="ECO:0000313" key="2">
    <source>
        <dbReference type="Proteomes" id="UP001385951"/>
    </source>
</evidence>
<gene>
    <name evidence="1" type="ORF">QCA50_002549</name>
</gene>
<sequence>MRYTEATTYFLGSDLDDENIRDFVLPEDGQYPEWAKERQALCIEKKQWAEQCEAWQERRVIDKRKTQQAAKNRRLAAVIAKLKDLGWEEDVENLSSHIPHPLFELKQVNQTSSLTERAWLGMKAAVISFMEQRKTERLSRQYYELLRKRYDAFRVWATDFSRLLFNPFLPCRDRDIVSFSPIKALMDSPSDVTITPESFEPFEDDIAASIAEFQQQKKTTLRNWIESEMGLQLSTSVDFFDLAVVSLIDHEDWDLQLDTVPFDRIDDTDAESLDVHAQDRYDAYMDIVLNRCRWSTSTLKTPWSAIKYVIEATGEDPASVTTTTMDRKDTRWYSPVFRPAYIRPIMTWRAAINYINNESRYCDYSCDDFRRIIPVVNQAEGCFGAGWSSVEYTSISHWRMRYPMKVAFCG</sequence>
<accession>A0AAW0GTM5</accession>
<dbReference type="EMBL" id="JASBNA010000002">
    <property type="protein sequence ID" value="KAK7695357.1"/>
    <property type="molecule type" value="Genomic_DNA"/>
</dbReference>
<reference evidence="1 2" key="1">
    <citation type="submission" date="2022-09" db="EMBL/GenBank/DDBJ databases">
        <authorList>
            <person name="Palmer J.M."/>
        </authorList>
    </citation>
    <scope>NUCLEOTIDE SEQUENCE [LARGE SCALE GENOMIC DNA]</scope>
    <source>
        <strain evidence="1 2">DSM 7382</strain>
    </source>
</reference>